<dbReference type="GO" id="GO:0006508">
    <property type="term" value="P:proteolysis"/>
    <property type="evidence" value="ECO:0007669"/>
    <property type="project" value="UniProtKB-KW"/>
</dbReference>
<comment type="similarity">
    <text evidence="6">Belongs to the peptidase C1 family.</text>
</comment>
<accession>A0A7X0X7U6</accession>
<dbReference type="AlphaFoldDB" id="A0A7X0X7U6"/>
<dbReference type="GO" id="GO:0009636">
    <property type="term" value="P:response to toxic substance"/>
    <property type="evidence" value="ECO:0007669"/>
    <property type="project" value="TreeGrafter"/>
</dbReference>
<dbReference type="RefSeq" id="WP_185381096.1">
    <property type="nucleotide sequence ID" value="NZ_JAASTW010000009.1"/>
</dbReference>
<dbReference type="Pfam" id="PF03051">
    <property type="entry name" value="Peptidase_C1_2"/>
    <property type="match status" value="1"/>
</dbReference>
<evidence type="ECO:0000256" key="7">
    <source>
        <dbReference type="PIRSR" id="PIRSR005700-1"/>
    </source>
</evidence>
<evidence type="ECO:0000313" key="8">
    <source>
        <dbReference type="EMBL" id="MBC1489112.1"/>
    </source>
</evidence>
<dbReference type="PIRSF" id="PIRSF005700">
    <property type="entry name" value="PepC"/>
    <property type="match status" value="1"/>
</dbReference>
<proteinExistence type="inferred from homology"/>
<organism evidence="8 9">
    <name type="scientific">Listeria immobilis</name>
    <dbReference type="NCBI Taxonomy" id="2713502"/>
    <lineage>
        <taxon>Bacteria</taxon>
        <taxon>Bacillati</taxon>
        <taxon>Bacillota</taxon>
        <taxon>Bacilli</taxon>
        <taxon>Bacillales</taxon>
        <taxon>Listeriaceae</taxon>
        <taxon>Listeria</taxon>
    </lineage>
</organism>
<evidence type="ECO:0000256" key="2">
    <source>
        <dbReference type="ARBA" id="ARBA00022438"/>
    </source>
</evidence>
<evidence type="ECO:0000256" key="5">
    <source>
        <dbReference type="ARBA" id="ARBA00022807"/>
    </source>
</evidence>
<gene>
    <name evidence="8" type="primary">pepC</name>
    <name evidence="8" type="ORF">HCJ38_08825</name>
</gene>
<dbReference type="InterPro" id="IPR004134">
    <property type="entry name" value="Peptidase_C1B"/>
</dbReference>
<evidence type="ECO:0000313" key="9">
    <source>
        <dbReference type="Proteomes" id="UP000561617"/>
    </source>
</evidence>
<name>A0A7X0X7U6_9LIST</name>
<evidence type="ECO:0000256" key="6">
    <source>
        <dbReference type="PIRNR" id="PIRNR005700"/>
    </source>
</evidence>
<keyword evidence="3 6" id="KW-0645">Protease</keyword>
<dbReference type="EMBL" id="JAASTW010000009">
    <property type="protein sequence ID" value="MBC1489112.1"/>
    <property type="molecule type" value="Genomic_DNA"/>
</dbReference>
<dbReference type="GO" id="GO:0004197">
    <property type="term" value="F:cysteine-type endopeptidase activity"/>
    <property type="evidence" value="ECO:0007669"/>
    <property type="project" value="UniProtKB-EC"/>
</dbReference>
<dbReference type="Gene3D" id="3.90.70.10">
    <property type="entry name" value="Cysteine proteinases"/>
    <property type="match status" value="1"/>
</dbReference>
<dbReference type="SUPFAM" id="SSF54001">
    <property type="entry name" value="Cysteine proteinases"/>
    <property type="match status" value="1"/>
</dbReference>
<dbReference type="PROSITE" id="PS00639">
    <property type="entry name" value="THIOL_PROTEASE_HIS"/>
    <property type="match status" value="1"/>
</dbReference>
<dbReference type="GO" id="GO:0005737">
    <property type="term" value="C:cytoplasm"/>
    <property type="evidence" value="ECO:0007669"/>
    <property type="project" value="TreeGrafter"/>
</dbReference>
<sequence length="442" mass="50722">MSTDLTWSQLEKFSKKWRENPDNLVIQASIMKNGIKAATENPESKVAVQPIFSHEVTTDKVSNQQQSGRCWMFAALNTFRHKLNGTLGLKDFELSQNYTNFWDKLEKANYFLENIIETAQEDEDSRLVSWLLDTPQQDGGQWDMLVSIIEKYGVVPKTAMPETFQSSKSADLNHLLNERLRTDAVILRKAVRENTSVAQLKEDMLAEIYQLLVMSLGEPPKTFDFEYRDKNNEFKQDLQISPTDFFKRYIDIDLKDYIPLINAPTKDKPFNQVFTVDYLGNIVGGTPIKYLNVEMDVLKKAAAEQIKDGETVWFGCDVGQLSERTSGIMDTNIFLLNQAFGFNTTMTKAERLDYKHSMLTHAMVLTGINIADGKINRWKVENSWGEAIGNKGYFVASDSWMDEYTFQVVVRKKYLPKELLNAFEQEPIVLKPWDPMGSLAFK</sequence>
<evidence type="ECO:0000256" key="3">
    <source>
        <dbReference type="ARBA" id="ARBA00022670"/>
    </source>
</evidence>
<dbReference type="Proteomes" id="UP000561617">
    <property type="component" value="Unassembled WGS sequence"/>
</dbReference>
<keyword evidence="2 6" id="KW-0031">Aminopeptidase</keyword>
<keyword evidence="5 6" id="KW-0788">Thiol protease</keyword>
<dbReference type="CDD" id="cd00585">
    <property type="entry name" value="Peptidase_C1B"/>
    <property type="match status" value="1"/>
</dbReference>
<feature type="active site" evidence="7">
    <location>
        <position position="382"/>
    </location>
</feature>
<dbReference type="PROSITE" id="PS00139">
    <property type="entry name" value="THIOL_PROTEASE_CYS"/>
    <property type="match status" value="1"/>
</dbReference>
<feature type="active site" evidence="7">
    <location>
        <position position="361"/>
    </location>
</feature>
<dbReference type="InterPro" id="IPR025660">
    <property type="entry name" value="Pept_his_AS"/>
</dbReference>
<keyword evidence="4 6" id="KW-0378">Hydrolase</keyword>
<evidence type="ECO:0000256" key="1">
    <source>
        <dbReference type="ARBA" id="ARBA00000423"/>
    </source>
</evidence>
<dbReference type="InterPro" id="IPR038765">
    <property type="entry name" value="Papain-like_cys_pep_sf"/>
</dbReference>
<feature type="active site" evidence="7">
    <location>
        <position position="70"/>
    </location>
</feature>
<dbReference type="FunFam" id="3.90.70.10:FF:000091">
    <property type="entry name" value="Aminopeptidase C"/>
    <property type="match status" value="1"/>
</dbReference>
<reference evidence="8 9" key="1">
    <citation type="submission" date="2020-03" db="EMBL/GenBank/DDBJ databases">
        <title>Soil Listeria distribution.</title>
        <authorList>
            <person name="Liao J."/>
            <person name="Wiedmann M."/>
        </authorList>
    </citation>
    <scope>NUCLEOTIDE SEQUENCE [LARGE SCALE GENOMIC DNA]</scope>
    <source>
        <strain evidence="8 9">FSL L7-1554</strain>
    </source>
</reference>
<dbReference type="PANTHER" id="PTHR10363:SF2">
    <property type="entry name" value="BLEOMYCIN HYDROLASE"/>
    <property type="match status" value="1"/>
</dbReference>
<comment type="catalytic activity">
    <reaction evidence="1">
        <text>Inactivates bleomycin B2 (a cytotoxic glycometallopeptide) by hydrolysis of a carboxyamide bond of beta-aminoalanine, but also shows general aminopeptidase activity. The specificity varies somewhat with source, but amino acid arylamides of Met, Leu and Ala are preferred.</text>
        <dbReference type="EC" id="3.4.22.40"/>
    </reaction>
</comment>
<protein>
    <recommendedName>
        <fullName evidence="6">Aminopeptidase</fullName>
    </recommendedName>
</protein>
<dbReference type="GO" id="GO:0070005">
    <property type="term" value="F:cysteine-type aminopeptidase activity"/>
    <property type="evidence" value="ECO:0007669"/>
    <property type="project" value="InterPro"/>
</dbReference>
<comment type="caution">
    <text evidence="8">The sequence shown here is derived from an EMBL/GenBank/DDBJ whole genome shotgun (WGS) entry which is preliminary data.</text>
</comment>
<dbReference type="GO" id="GO:0043418">
    <property type="term" value="P:homocysteine catabolic process"/>
    <property type="evidence" value="ECO:0007669"/>
    <property type="project" value="TreeGrafter"/>
</dbReference>
<dbReference type="PANTHER" id="PTHR10363">
    <property type="entry name" value="BLEOMYCIN HYDROLASE"/>
    <property type="match status" value="1"/>
</dbReference>
<dbReference type="InterPro" id="IPR000169">
    <property type="entry name" value="Pept_cys_AS"/>
</dbReference>
<evidence type="ECO:0000256" key="4">
    <source>
        <dbReference type="ARBA" id="ARBA00022801"/>
    </source>
</evidence>